<organism evidence="4 5">
    <name type="scientific">Brevundimonas aurantiaca</name>
    <dbReference type="NCBI Taxonomy" id="74316"/>
    <lineage>
        <taxon>Bacteria</taxon>
        <taxon>Pseudomonadati</taxon>
        <taxon>Pseudomonadota</taxon>
        <taxon>Alphaproteobacteria</taxon>
        <taxon>Caulobacterales</taxon>
        <taxon>Caulobacteraceae</taxon>
        <taxon>Brevundimonas</taxon>
    </lineage>
</organism>
<dbReference type="InterPro" id="IPR002925">
    <property type="entry name" value="Dienelactn_hydro"/>
</dbReference>
<sequence>MTRPQRHLSALLAALLAAAPAVQAQEQPQAPLNSDAVHHTAISNAAVRQGSATAEQRLGERVVFRSMDEPRTELVGYLFRPEGPTPESGAPAVVLLHGRGGVYSSLADGVYEARNLTLRLKFWAAYWTDRGYYALVVDSFGPRGYPTGFAAGTYSSRPPEINEVTIRPLDAYGALRFLRSLEGVADDRIGLMGFSNGASTVLSALADDKPGDMRRIGFRAGLALYPGCGLQGRFRREYKTYAPVEVFMGTADQEVSPESCRTLVDRAQAAGASVNLTRYPDAAHGFDDPSRSRQAVAANAAATEDLRGRVDRFFEVQLAPR</sequence>
<proteinExistence type="predicted"/>
<keyword evidence="2" id="KW-0732">Signal</keyword>
<feature type="signal peptide" evidence="2">
    <location>
        <begin position="1"/>
        <end position="24"/>
    </location>
</feature>
<dbReference type="AlphaFoldDB" id="A0A7W9FA73"/>
<dbReference type="SUPFAM" id="SSF53474">
    <property type="entry name" value="alpha/beta-Hydrolases"/>
    <property type="match status" value="1"/>
</dbReference>
<name>A0A7W9FA73_9CAUL</name>
<accession>A0A7W9FA73</accession>
<feature type="chain" id="PRO_5030557766" evidence="2">
    <location>
        <begin position="25"/>
        <end position="321"/>
    </location>
</feature>
<dbReference type="PANTHER" id="PTHR22946:SF9">
    <property type="entry name" value="POLYKETIDE TRANSFERASE AF380"/>
    <property type="match status" value="1"/>
</dbReference>
<dbReference type="GO" id="GO:0008806">
    <property type="term" value="F:carboxymethylenebutenolidase activity"/>
    <property type="evidence" value="ECO:0007669"/>
    <property type="project" value="UniProtKB-EC"/>
</dbReference>
<dbReference type="Gene3D" id="3.40.50.1820">
    <property type="entry name" value="alpha/beta hydrolase"/>
    <property type="match status" value="1"/>
</dbReference>
<keyword evidence="5" id="KW-1185">Reference proteome</keyword>
<comment type="caution">
    <text evidence="4">The sequence shown here is derived from an EMBL/GenBank/DDBJ whole genome shotgun (WGS) entry which is preliminary data.</text>
</comment>
<evidence type="ECO:0000313" key="4">
    <source>
        <dbReference type="EMBL" id="MBB5739739.1"/>
    </source>
</evidence>
<dbReference type="InterPro" id="IPR050261">
    <property type="entry name" value="FrsA_esterase"/>
</dbReference>
<dbReference type="EMBL" id="JACHOQ010000002">
    <property type="protein sequence ID" value="MBB5739739.1"/>
    <property type="molecule type" value="Genomic_DNA"/>
</dbReference>
<evidence type="ECO:0000256" key="2">
    <source>
        <dbReference type="SAM" id="SignalP"/>
    </source>
</evidence>
<evidence type="ECO:0000259" key="3">
    <source>
        <dbReference type="Pfam" id="PF01738"/>
    </source>
</evidence>
<dbReference type="Pfam" id="PF01738">
    <property type="entry name" value="DLH"/>
    <property type="match status" value="1"/>
</dbReference>
<protein>
    <submittedName>
        <fullName evidence="4">Carboxymethylenebutenolidase</fullName>
        <ecNumber evidence="4">3.1.1.45</ecNumber>
    </submittedName>
</protein>
<dbReference type="Proteomes" id="UP000527324">
    <property type="component" value="Unassembled WGS sequence"/>
</dbReference>
<dbReference type="RefSeq" id="WP_183215997.1">
    <property type="nucleotide sequence ID" value="NZ_CAJFZW010000005.1"/>
</dbReference>
<dbReference type="PANTHER" id="PTHR22946">
    <property type="entry name" value="DIENELACTONE HYDROLASE DOMAIN-CONTAINING PROTEIN-RELATED"/>
    <property type="match status" value="1"/>
</dbReference>
<keyword evidence="1 4" id="KW-0378">Hydrolase</keyword>
<evidence type="ECO:0000313" key="5">
    <source>
        <dbReference type="Proteomes" id="UP000527324"/>
    </source>
</evidence>
<evidence type="ECO:0000256" key="1">
    <source>
        <dbReference type="ARBA" id="ARBA00022801"/>
    </source>
</evidence>
<reference evidence="4 5" key="1">
    <citation type="submission" date="2020-08" db="EMBL/GenBank/DDBJ databases">
        <title>Genomic Encyclopedia of Type Strains, Phase IV (KMG-IV): sequencing the most valuable type-strain genomes for metagenomic binning, comparative biology and taxonomic classification.</title>
        <authorList>
            <person name="Goeker M."/>
        </authorList>
    </citation>
    <scope>NUCLEOTIDE SEQUENCE [LARGE SCALE GENOMIC DNA]</scope>
    <source>
        <strain evidence="4 5">DSM 4731</strain>
    </source>
</reference>
<dbReference type="EC" id="3.1.1.45" evidence="4"/>
<gene>
    <name evidence="4" type="ORF">GGQ93_001441</name>
</gene>
<feature type="domain" description="Dienelactone hydrolase" evidence="3">
    <location>
        <begin position="128"/>
        <end position="315"/>
    </location>
</feature>
<dbReference type="InterPro" id="IPR029058">
    <property type="entry name" value="AB_hydrolase_fold"/>
</dbReference>